<evidence type="ECO:0000256" key="2">
    <source>
        <dbReference type="ARBA" id="ARBA00022603"/>
    </source>
</evidence>
<keyword evidence="3 8" id="KW-0808">Transferase</keyword>
<dbReference type="Gene3D" id="1.10.10.10">
    <property type="entry name" value="Winged helix-like DNA-binding domain superfamily/Winged helix DNA-binding domain"/>
    <property type="match status" value="1"/>
</dbReference>
<dbReference type="GO" id="GO:0003908">
    <property type="term" value="F:methylated-DNA-[protein]-cysteine S-methyltransferase activity"/>
    <property type="evidence" value="ECO:0007669"/>
    <property type="project" value="UniProtKB-EC"/>
</dbReference>
<dbReference type="InterPro" id="IPR001497">
    <property type="entry name" value="MethylDNA_cys_MeTrfase_AS"/>
</dbReference>
<dbReference type="PANTHER" id="PTHR10815:SF13">
    <property type="entry name" value="METHYLATED-DNA--PROTEIN-CYSTEINE METHYLTRANSFERASE"/>
    <property type="match status" value="1"/>
</dbReference>
<evidence type="ECO:0000256" key="4">
    <source>
        <dbReference type="ARBA" id="ARBA00022763"/>
    </source>
</evidence>
<keyword evidence="9" id="KW-1185">Reference proteome</keyword>
<comment type="caution">
    <text evidence="8">The sequence shown here is derived from an EMBL/GenBank/DDBJ whole genome shotgun (WGS) entry which is preliminary data.</text>
</comment>
<comment type="catalytic activity">
    <reaction evidence="6">
        <text>a 6-O-methyl-2'-deoxyguanosine in DNA + L-cysteinyl-[protein] = S-methyl-L-cysteinyl-[protein] + a 2'-deoxyguanosine in DNA</text>
        <dbReference type="Rhea" id="RHEA:24000"/>
        <dbReference type="Rhea" id="RHEA-COMP:10131"/>
        <dbReference type="Rhea" id="RHEA-COMP:10132"/>
        <dbReference type="Rhea" id="RHEA-COMP:11367"/>
        <dbReference type="Rhea" id="RHEA-COMP:11368"/>
        <dbReference type="ChEBI" id="CHEBI:29950"/>
        <dbReference type="ChEBI" id="CHEBI:82612"/>
        <dbReference type="ChEBI" id="CHEBI:85445"/>
        <dbReference type="ChEBI" id="CHEBI:85448"/>
        <dbReference type="EC" id="2.1.1.63"/>
    </reaction>
</comment>
<dbReference type="InterPro" id="IPR014048">
    <property type="entry name" value="MethylDNA_cys_MeTrfase_DNA-bd"/>
</dbReference>
<gene>
    <name evidence="8" type="ORF">HTZ77_01940</name>
</gene>
<dbReference type="CDD" id="cd06445">
    <property type="entry name" value="ATase"/>
    <property type="match status" value="1"/>
</dbReference>
<protein>
    <submittedName>
        <fullName evidence="8">Methylated-DNA--[protein]-cysteine S-methyltransferase</fullName>
    </submittedName>
</protein>
<name>A0A7Y6I1W5_9ACTN</name>
<dbReference type="NCBIfam" id="TIGR00589">
    <property type="entry name" value="ogt"/>
    <property type="match status" value="1"/>
</dbReference>
<sequence>MIEAQVLPTPIGSLSLLVRQGVLVAAGFTGEPGEMLARLTPELQAEGMKVVDDLGPISQAVRDYFDGDLDALDEIPVEQPGSATRKRLHQALREVRAGTTVSYAELAERAGLPRTAARVAGSACSQNLIAPFVPCHRVLPSSGGYGGYLYGVPVKEWLLAHESANRAS</sequence>
<proteinExistence type="predicted"/>
<evidence type="ECO:0000256" key="5">
    <source>
        <dbReference type="ARBA" id="ARBA00023204"/>
    </source>
</evidence>
<evidence type="ECO:0000256" key="3">
    <source>
        <dbReference type="ARBA" id="ARBA00022679"/>
    </source>
</evidence>
<keyword evidence="5" id="KW-0234">DNA repair</keyword>
<keyword evidence="2 8" id="KW-0489">Methyltransferase</keyword>
<evidence type="ECO:0000256" key="1">
    <source>
        <dbReference type="ARBA" id="ARBA00001286"/>
    </source>
</evidence>
<dbReference type="AlphaFoldDB" id="A0A7Y6I1W5"/>
<comment type="catalytic activity">
    <reaction evidence="1">
        <text>a 4-O-methyl-thymidine in DNA + L-cysteinyl-[protein] = a thymidine in DNA + S-methyl-L-cysteinyl-[protein]</text>
        <dbReference type="Rhea" id="RHEA:53428"/>
        <dbReference type="Rhea" id="RHEA-COMP:10131"/>
        <dbReference type="Rhea" id="RHEA-COMP:10132"/>
        <dbReference type="Rhea" id="RHEA-COMP:13555"/>
        <dbReference type="Rhea" id="RHEA-COMP:13556"/>
        <dbReference type="ChEBI" id="CHEBI:29950"/>
        <dbReference type="ChEBI" id="CHEBI:82612"/>
        <dbReference type="ChEBI" id="CHEBI:137386"/>
        <dbReference type="ChEBI" id="CHEBI:137387"/>
        <dbReference type="EC" id="2.1.1.63"/>
    </reaction>
</comment>
<dbReference type="InterPro" id="IPR036388">
    <property type="entry name" value="WH-like_DNA-bd_sf"/>
</dbReference>
<dbReference type="RefSeq" id="WP_175587652.1">
    <property type="nucleotide sequence ID" value="NZ_JABWGN010000001.1"/>
</dbReference>
<keyword evidence="4" id="KW-0227">DNA damage</keyword>
<evidence type="ECO:0000313" key="8">
    <source>
        <dbReference type="EMBL" id="NUW30195.1"/>
    </source>
</evidence>
<feature type="domain" description="Methylated-DNA-[protein]-cysteine S-methyltransferase DNA binding" evidence="7">
    <location>
        <begin position="85"/>
        <end position="163"/>
    </location>
</feature>
<dbReference type="GO" id="GO:0032259">
    <property type="term" value="P:methylation"/>
    <property type="evidence" value="ECO:0007669"/>
    <property type="project" value="UniProtKB-KW"/>
</dbReference>
<dbReference type="GO" id="GO:0006281">
    <property type="term" value="P:DNA repair"/>
    <property type="evidence" value="ECO:0007669"/>
    <property type="project" value="UniProtKB-KW"/>
</dbReference>
<evidence type="ECO:0000313" key="9">
    <source>
        <dbReference type="Proteomes" id="UP000586042"/>
    </source>
</evidence>
<evidence type="ECO:0000259" key="7">
    <source>
        <dbReference type="Pfam" id="PF01035"/>
    </source>
</evidence>
<dbReference type="PANTHER" id="PTHR10815">
    <property type="entry name" value="METHYLATED-DNA--PROTEIN-CYSTEINE METHYLTRANSFERASE"/>
    <property type="match status" value="1"/>
</dbReference>
<organism evidence="8 9">
    <name type="scientific">Nonomuraea montanisoli</name>
    <dbReference type="NCBI Taxonomy" id="2741721"/>
    <lineage>
        <taxon>Bacteria</taxon>
        <taxon>Bacillati</taxon>
        <taxon>Actinomycetota</taxon>
        <taxon>Actinomycetes</taxon>
        <taxon>Streptosporangiales</taxon>
        <taxon>Streptosporangiaceae</taxon>
        <taxon>Nonomuraea</taxon>
    </lineage>
</organism>
<dbReference type="InterPro" id="IPR036217">
    <property type="entry name" value="MethylDNA_cys_MeTrfase_DNAb"/>
</dbReference>
<dbReference type="SUPFAM" id="SSF46767">
    <property type="entry name" value="Methylated DNA-protein cysteine methyltransferase, C-terminal domain"/>
    <property type="match status" value="1"/>
</dbReference>
<dbReference type="Proteomes" id="UP000586042">
    <property type="component" value="Unassembled WGS sequence"/>
</dbReference>
<evidence type="ECO:0000256" key="6">
    <source>
        <dbReference type="ARBA" id="ARBA00049348"/>
    </source>
</evidence>
<dbReference type="PROSITE" id="PS00374">
    <property type="entry name" value="MGMT"/>
    <property type="match status" value="1"/>
</dbReference>
<dbReference type="EMBL" id="JABWGN010000001">
    <property type="protein sequence ID" value="NUW30195.1"/>
    <property type="molecule type" value="Genomic_DNA"/>
</dbReference>
<accession>A0A7Y6I1W5</accession>
<reference evidence="8 9" key="1">
    <citation type="submission" date="2020-06" db="EMBL/GenBank/DDBJ databases">
        <title>Nonomuraea sp. SMC257, a novel actinomycete isolated from soil.</title>
        <authorList>
            <person name="Chanama M."/>
        </authorList>
    </citation>
    <scope>NUCLEOTIDE SEQUENCE [LARGE SCALE GENOMIC DNA]</scope>
    <source>
        <strain evidence="8 9">SMC257</strain>
    </source>
</reference>
<dbReference type="Pfam" id="PF01035">
    <property type="entry name" value="DNA_binding_1"/>
    <property type="match status" value="1"/>
</dbReference>